<dbReference type="SUPFAM" id="SSF103473">
    <property type="entry name" value="MFS general substrate transporter"/>
    <property type="match status" value="2"/>
</dbReference>
<feature type="transmembrane region" description="Helical" evidence="6">
    <location>
        <begin position="412"/>
        <end position="429"/>
    </location>
</feature>
<evidence type="ECO:0000256" key="1">
    <source>
        <dbReference type="ARBA" id="ARBA00004141"/>
    </source>
</evidence>
<feature type="transmembrane region" description="Helical" evidence="6">
    <location>
        <begin position="203"/>
        <end position="220"/>
    </location>
</feature>
<keyword evidence="4 6" id="KW-1133">Transmembrane helix</keyword>
<dbReference type="GO" id="GO:0022857">
    <property type="term" value="F:transmembrane transporter activity"/>
    <property type="evidence" value="ECO:0007669"/>
    <property type="project" value="InterPro"/>
</dbReference>
<feature type="transmembrane region" description="Helical" evidence="6">
    <location>
        <begin position="232"/>
        <end position="250"/>
    </location>
</feature>
<evidence type="ECO:0000259" key="7">
    <source>
        <dbReference type="PROSITE" id="PS50850"/>
    </source>
</evidence>
<gene>
    <name evidence="8" type="ORF">BCR38DRAFT_353656</name>
</gene>
<dbReference type="InterPro" id="IPR011701">
    <property type="entry name" value="MFS"/>
</dbReference>
<feature type="domain" description="Major facilitator superfamily (MFS) profile" evidence="7">
    <location>
        <begin position="6"/>
        <end position="474"/>
    </location>
</feature>
<dbReference type="PANTHER" id="PTHR42718:SF9">
    <property type="entry name" value="MAJOR FACILITATOR SUPERFAMILY MULTIDRUG TRANSPORTER MFSC"/>
    <property type="match status" value="1"/>
</dbReference>
<name>A0A1Y2DHF8_9PEZI</name>
<dbReference type="AlphaFoldDB" id="A0A1Y2DHF8"/>
<reference evidence="8 9" key="1">
    <citation type="submission" date="2016-07" db="EMBL/GenBank/DDBJ databases">
        <title>Pervasive Adenine N6-methylation of Active Genes in Fungi.</title>
        <authorList>
            <consortium name="DOE Joint Genome Institute"/>
            <person name="Mondo S.J."/>
            <person name="Dannebaum R.O."/>
            <person name="Kuo R.C."/>
            <person name="Labutti K."/>
            <person name="Haridas S."/>
            <person name="Kuo A."/>
            <person name="Salamov A."/>
            <person name="Ahrendt S.R."/>
            <person name="Lipzen A."/>
            <person name="Sullivan W."/>
            <person name="Andreopoulos W.B."/>
            <person name="Clum A."/>
            <person name="Lindquist E."/>
            <person name="Daum C."/>
            <person name="Ramamoorthy G.K."/>
            <person name="Gryganskyi A."/>
            <person name="Culley D."/>
            <person name="Magnuson J.K."/>
            <person name="James T.Y."/>
            <person name="O'Malley M.A."/>
            <person name="Stajich J.E."/>
            <person name="Spatafora J.W."/>
            <person name="Visel A."/>
            <person name="Grigoriev I.V."/>
        </authorList>
    </citation>
    <scope>NUCLEOTIDE SEQUENCE [LARGE SCALE GENOMIC DNA]</scope>
    <source>
        <strain evidence="8 9">CBS 129021</strain>
    </source>
</reference>
<keyword evidence="2" id="KW-0813">Transport</keyword>
<dbReference type="InterPro" id="IPR020846">
    <property type="entry name" value="MFS_dom"/>
</dbReference>
<feature type="transmembrane region" description="Helical" evidence="6">
    <location>
        <begin position="164"/>
        <end position="183"/>
    </location>
</feature>
<organism evidence="8 9">
    <name type="scientific">Pseudomassariella vexata</name>
    <dbReference type="NCBI Taxonomy" id="1141098"/>
    <lineage>
        <taxon>Eukaryota</taxon>
        <taxon>Fungi</taxon>
        <taxon>Dikarya</taxon>
        <taxon>Ascomycota</taxon>
        <taxon>Pezizomycotina</taxon>
        <taxon>Sordariomycetes</taxon>
        <taxon>Xylariomycetidae</taxon>
        <taxon>Amphisphaeriales</taxon>
        <taxon>Pseudomassariaceae</taxon>
        <taxon>Pseudomassariella</taxon>
    </lineage>
</organism>
<sequence length="486" mass="52274">MSSSRRVILIATLSCTSFLDIFAVQANVLVWPQISHEFDIAATRQQWIASAYNVAFGSSLLFLGRVADIYGRRMVFVAGALFLALVTLTIPFSPNEAMFDSLRALQGLGAAATVPSAVGILGVTFPPGKWRNYAFVAYSGGMASGSVIGNLVGGVVGGFLGWKWVFWFVSFFAALLSATSFALIPDETRCAVDNEESRLDLDWLGALIISGSLVMLLYALSEGNVIGWGTPMIPSLIAASLALMVAFYFWQRHLERNTKRAPLVRVSMFRDTQFTAAFVAVACFFASFSSYFVFVSLFYEEYQGLSVLDTTLMFIPSGVSGCIACIFTGQLLSRVPGFYLLLATSILATISPLLFAVPIPPDTTYWAYGFLAMCLCFSVDIFAPTINLFIVERLPEKDQSLGGGLINTANQLGRAFGLAIATAAQSGVVGSDDGLQKQGNDSVLSGLRAAEWVLVASAITTSLVVMGFFRGMAQVGLKNQDSDDGK</sequence>
<feature type="transmembrane region" description="Helical" evidence="6">
    <location>
        <begin position="449"/>
        <end position="469"/>
    </location>
</feature>
<comment type="caution">
    <text evidence="8">The sequence shown here is derived from an EMBL/GenBank/DDBJ whole genome shotgun (WGS) entry which is preliminary data.</text>
</comment>
<dbReference type="PROSITE" id="PS00216">
    <property type="entry name" value="SUGAR_TRANSPORT_1"/>
    <property type="match status" value="1"/>
</dbReference>
<proteinExistence type="predicted"/>
<evidence type="ECO:0000313" key="9">
    <source>
        <dbReference type="Proteomes" id="UP000193689"/>
    </source>
</evidence>
<feature type="transmembrane region" description="Helical" evidence="6">
    <location>
        <begin position="274"/>
        <end position="299"/>
    </location>
</feature>
<feature type="transmembrane region" description="Helical" evidence="6">
    <location>
        <begin position="104"/>
        <end position="123"/>
    </location>
</feature>
<evidence type="ECO:0000256" key="2">
    <source>
        <dbReference type="ARBA" id="ARBA00022448"/>
    </source>
</evidence>
<dbReference type="RefSeq" id="XP_040711220.1">
    <property type="nucleotide sequence ID" value="XM_040856805.1"/>
</dbReference>
<dbReference type="Pfam" id="PF07690">
    <property type="entry name" value="MFS_1"/>
    <property type="match status" value="1"/>
</dbReference>
<dbReference type="InterPro" id="IPR005829">
    <property type="entry name" value="Sugar_transporter_CS"/>
</dbReference>
<evidence type="ECO:0000313" key="8">
    <source>
        <dbReference type="EMBL" id="ORY58185.1"/>
    </source>
</evidence>
<feature type="transmembrane region" description="Helical" evidence="6">
    <location>
        <begin position="74"/>
        <end position="92"/>
    </location>
</feature>
<dbReference type="Gene3D" id="1.20.1720.10">
    <property type="entry name" value="Multidrug resistance protein D"/>
    <property type="match status" value="1"/>
</dbReference>
<dbReference type="Gene3D" id="1.20.1250.20">
    <property type="entry name" value="MFS general substrate transporter like domains"/>
    <property type="match status" value="1"/>
</dbReference>
<dbReference type="OrthoDB" id="440755at2759"/>
<dbReference type="GeneID" id="63773017"/>
<dbReference type="PROSITE" id="PS50850">
    <property type="entry name" value="MFS"/>
    <property type="match status" value="1"/>
</dbReference>
<keyword evidence="9" id="KW-1185">Reference proteome</keyword>
<dbReference type="InterPro" id="IPR036259">
    <property type="entry name" value="MFS_trans_sf"/>
</dbReference>
<dbReference type="EMBL" id="MCFJ01000017">
    <property type="protein sequence ID" value="ORY58185.1"/>
    <property type="molecule type" value="Genomic_DNA"/>
</dbReference>
<evidence type="ECO:0000256" key="4">
    <source>
        <dbReference type="ARBA" id="ARBA00022989"/>
    </source>
</evidence>
<dbReference type="InParanoid" id="A0A1Y2DHF8"/>
<evidence type="ECO:0000256" key="3">
    <source>
        <dbReference type="ARBA" id="ARBA00022692"/>
    </source>
</evidence>
<dbReference type="STRING" id="1141098.A0A1Y2DHF8"/>
<feature type="transmembrane region" description="Helical" evidence="6">
    <location>
        <begin position="135"/>
        <end position="158"/>
    </location>
</feature>
<protein>
    <submittedName>
        <fullName evidence="8">Major facilitator superfamily</fullName>
    </submittedName>
</protein>
<feature type="transmembrane region" description="Helical" evidence="6">
    <location>
        <begin position="311"/>
        <end position="332"/>
    </location>
</feature>
<keyword evidence="5 6" id="KW-0472">Membrane</keyword>
<comment type="subcellular location">
    <subcellularLocation>
        <location evidence="1">Membrane</location>
        <topology evidence="1">Multi-pass membrane protein</topology>
    </subcellularLocation>
</comment>
<feature type="transmembrane region" description="Helical" evidence="6">
    <location>
        <begin position="50"/>
        <end position="67"/>
    </location>
</feature>
<feature type="transmembrane region" description="Helical" evidence="6">
    <location>
        <begin position="365"/>
        <end position="391"/>
    </location>
</feature>
<keyword evidence="3 6" id="KW-0812">Transmembrane</keyword>
<dbReference type="Proteomes" id="UP000193689">
    <property type="component" value="Unassembled WGS sequence"/>
</dbReference>
<evidence type="ECO:0000256" key="5">
    <source>
        <dbReference type="ARBA" id="ARBA00023136"/>
    </source>
</evidence>
<feature type="transmembrane region" description="Helical" evidence="6">
    <location>
        <begin position="339"/>
        <end position="359"/>
    </location>
</feature>
<dbReference type="PANTHER" id="PTHR42718">
    <property type="entry name" value="MAJOR FACILITATOR SUPERFAMILY MULTIDRUG TRANSPORTER MFSC"/>
    <property type="match status" value="1"/>
</dbReference>
<accession>A0A1Y2DHF8</accession>
<dbReference type="GO" id="GO:0016020">
    <property type="term" value="C:membrane"/>
    <property type="evidence" value="ECO:0007669"/>
    <property type="project" value="UniProtKB-SubCell"/>
</dbReference>
<evidence type="ECO:0000256" key="6">
    <source>
        <dbReference type="SAM" id="Phobius"/>
    </source>
</evidence>